<dbReference type="CDD" id="cd03019">
    <property type="entry name" value="DsbA_DsbA"/>
    <property type="match status" value="1"/>
</dbReference>
<sequence length="207" mass="23140">MTPVLTFFRRAAALLVLGLGIAHAADYRELTDPVPVQAPPGKIEVTEIFWYGCPHCYEFEPSFEAWVKKLPDDVAVERLPAAFNNTWEHHARIYYIAESLGLLSKTHQATFDAIHQQGKRLNDADSVAEFFSQFGADPAKVKSLYNSFGVNAQLKQDMSRLRGYQVTGVPALVVDGRYVIDGRTAGSLQNMLSVANKLIDKVRQDRQ</sequence>
<dbReference type="Gene3D" id="3.40.30.10">
    <property type="entry name" value="Glutaredoxin"/>
    <property type="match status" value="1"/>
</dbReference>
<dbReference type="GO" id="GO:0015036">
    <property type="term" value="F:disulfide oxidoreductase activity"/>
    <property type="evidence" value="ECO:0007669"/>
    <property type="project" value="UniProtKB-ARBA"/>
</dbReference>
<dbReference type="InterPro" id="IPR036249">
    <property type="entry name" value="Thioredoxin-like_sf"/>
</dbReference>
<dbReference type="PANTHER" id="PTHR35891">
    <property type="entry name" value="THIOL:DISULFIDE INTERCHANGE PROTEIN DSBA"/>
    <property type="match status" value="1"/>
</dbReference>
<keyword evidence="5 7" id="KW-1015">Disulfide bond</keyword>
<reference evidence="11 12" key="1">
    <citation type="submission" date="2016-08" db="EMBL/GenBank/DDBJ databases">
        <authorList>
            <person name="Seilhamer J.J."/>
        </authorList>
    </citation>
    <scope>NUCLEOTIDE SEQUENCE [LARGE SCALE GENOMIC DNA]</scope>
    <source>
        <strain evidence="11 12">PH27A</strain>
    </source>
</reference>
<feature type="disulfide bond" description="Redox-active" evidence="8">
    <location>
        <begin position="53"/>
        <end position="56"/>
    </location>
</feature>
<dbReference type="Pfam" id="PF01323">
    <property type="entry name" value="DSBA"/>
    <property type="match status" value="1"/>
</dbReference>
<evidence type="ECO:0000256" key="5">
    <source>
        <dbReference type="ARBA" id="ARBA00023157"/>
    </source>
</evidence>
<gene>
    <name evidence="11" type="ORF">BFW38_16685</name>
</gene>
<dbReference type="PROSITE" id="PS51352">
    <property type="entry name" value="THIOREDOXIN_2"/>
    <property type="match status" value="1"/>
</dbReference>
<feature type="domain" description="Thioredoxin" evidence="10">
    <location>
        <begin position="1"/>
        <end position="200"/>
    </location>
</feature>
<evidence type="ECO:0000256" key="7">
    <source>
        <dbReference type="PIRNR" id="PIRNR001488"/>
    </source>
</evidence>
<dbReference type="PIRSF" id="PIRSF001488">
    <property type="entry name" value="Tdi_protein"/>
    <property type="match status" value="1"/>
</dbReference>
<feature type="chain" id="PRO_5009119738" description="Thiol:disulfide interchange protein" evidence="9">
    <location>
        <begin position="25"/>
        <end position="207"/>
    </location>
</feature>
<evidence type="ECO:0000313" key="11">
    <source>
        <dbReference type="EMBL" id="ODC04925.1"/>
    </source>
</evidence>
<feature type="signal peptide" evidence="9">
    <location>
        <begin position="1"/>
        <end position="24"/>
    </location>
</feature>
<dbReference type="Proteomes" id="UP000094291">
    <property type="component" value="Unassembled WGS sequence"/>
</dbReference>
<dbReference type="PANTHER" id="PTHR35891:SF2">
    <property type="entry name" value="THIOL:DISULFIDE INTERCHANGE PROTEIN DSBA"/>
    <property type="match status" value="1"/>
</dbReference>
<dbReference type="PROSITE" id="PS00194">
    <property type="entry name" value="THIOREDOXIN_1"/>
    <property type="match status" value="1"/>
</dbReference>
<dbReference type="RefSeq" id="WP_068999909.1">
    <property type="nucleotide sequence ID" value="NZ_MDTQ01000001.1"/>
</dbReference>
<dbReference type="InterPro" id="IPR013766">
    <property type="entry name" value="Thioredoxin_domain"/>
</dbReference>
<evidence type="ECO:0000256" key="6">
    <source>
        <dbReference type="ARBA" id="ARBA00023284"/>
    </source>
</evidence>
<evidence type="ECO:0000256" key="4">
    <source>
        <dbReference type="ARBA" id="ARBA00022764"/>
    </source>
</evidence>
<organism evidence="11 12">
    <name type="scientific">Terasakiispira papahanaumokuakeensis</name>
    <dbReference type="NCBI Taxonomy" id="197479"/>
    <lineage>
        <taxon>Bacteria</taxon>
        <taxon>Pseudomonadati</taxon>
        <taxon>Pseudomonadota</taxon>
        <taxon>Gammaproteobacteria</taxon>
        <taxon>Oceanospirillales</taxon>
        <taxon>Terasakiispira</taxon>
    </lineage>
</organism>
<dbReference type="InterPro" id="IPR023205">
    <property type="entry name" value="DsbA/DsbL"/>
</dbReference>
<dbReference type="OrthoDB" id="9784896at2"/>
<name>A0A1E2VE34_9GAMM</name>
<evidence type="ECO:0000256" key="1">
    <source>
        <dbReference type="ARBA" id="ARBA00004418"/>
    </source>
</evidence>
<comment type="subcellular location">
    <subcellularLocation>
        <location evidence="1 7">Periplasm</location>
    </subcellularLocation>
</comment>
<comment type="similarity">
    <text evidence="2">Belongs to the thioredoxin family. DsbA subfamily.</text>
</comment>
<keyword evidence="3 9" id="KW-0732">Signal</keyword>
<dbReference type="InterPro" id="IPR050824">
    <property type="entry name" value="Thiol_disulfide_DsbA"/>
</dbReference>
<dbReference type="STRING" id="197479.BFW38_16685"/>
<keyword evidence="6" id="KW-0676">Redox-active center</keyword>
<dbReference type="AlphaFoldDB" id="A0A1E2VE34"/>
<evidence type="ECO:0000256" key="9">
    <source>
        <dbReference type="SAM" id="SignalP"/>
    </source>
</evidence>
<comment type="caution">
    <text evidence="11">The sequence shown here is derived from an EMBL/GenBank/DDBJ whole genome shotgun (WGS) entry which is preliminary data.</text>
</comment>
<keyword evidence="4 7" id="KW-0574">Periplasm</keyword>
<dbReference type="SUPFAM" id="SSF52833">
    <property type="entry name" value="Thioredoxin-like"/>
    <property type="match status" value="1"/>
</dbReference>
<proteinExistence type="inferred from homology"/>
<dbReference type="InterPro" id="IPR001853">
    <property type="entry name" value="DSBA-like_thioredoxin_dom"/>
</dbReference>
<accession>A0A1E2VE34</accession>
<evidence type="ECO:0000256" key="8">
    <source>
        <dbReference type="PIRSR" id="PIRSR001488-1"/>
    </source>
</evidence>
<dbReference type="InterPro" id="IPR017937">
    <property type="entry name" value="Thioredoxin_CS"/>
</dbReference>
<keyword evidence="12" id="KW-1185">Reference proteome</keyword>
<evidence type="ECO:0000256" key="3">
    <source>
        <dbReference type="ARBA" id="ARBA00022729"/>
    </source>
</evidence>
<evidence type="ECO:0000259" key="10">
    <source>
        <dbReference type="PROSITE" id="PS51352"/>
    </source>
</evidence>
<evidence type="ECO:0000313" key="12">
    <source>
        <dbReference type="Proteomes" id="UP000094291"/>
    </source>
</evidence>
<dbReference type="EMBL" id="MDTQ01000001">
    <property type="protein sequence ID" value="ODC04925.1"/>
    <property type="molecule type" value="Genomic_DNA"/>
</dbReference>
<dbReference type="GO" id="GO:0042597">
    <property type="term" value="C:periplasmic space"/>
    <property type="evidence" value="ECO:0007669"/>
    <property type="project" value="UniProtKB-SubCell"/>
</dbReference>
<protein>
    <recommendedName>
        <fullName evidence="7">Thiol:disulfide interchange protein</fullName>
    </recommendedName>
</protein>
<evidence type="ECO:0000256" key="2">
    <source>
        <dbReference type="ARBA" id="ARBA00005791"/>
    </source>
</evidence>